<protein>
    <submittedName>
        <fullName evidence="2">Helix-turn-helix transcriptional regulator</fullName>
    </submittedName>
</protein>
<dbReference type="SMART" id="SM00530">
    <property type="entry name" value="HTH_XRE"/>
    <property type="match status" value="1"/>
</dbReference>
<dbReference type="Gene3D" id="3.30.450.180">
    <property type="match status" value="1"/>
</dbReference>
<dbReference type="InterPro" id="IPR010982">
    <property type="entry name" value="Lambda_DNA-bd_dom_sf"/>
</dbReference>
<proteinExistence type="predicted"/>
<dbReference type="PANTHER" id="PTHR35010:SF2">
    <property type="entry name" value="BLL4672 PROTEIN"/>
    <property type="match status" value="1"/>
</dbReference>
<dbReference type="Proteomes" id="UP001597068">
    <property type="component" value="Unassembled WGS sequence"/>
</dbReference>
<dbReference type="InterPro" id="IPR001387">
    <property type="entry name" value="Cro/C1-type_HTH"/>
</dbReference>
<dbReference type="Gene3D" id="1.10.260.40">
    <property type="entry name" value="lambda repressor-like DNA-binding domains"/>
    <property type="match status" value="1"/>
</dbReference>
<dbReference type="RefSeq" id="WP_308214054.1">
    <property type="nucleotide sequence ID" value="NZ_BAAAMO010000002.1"/>
</dbReference>
<gene>
    <name evidence="2" type="ORF">ACFQ04_13810</name>
</gene>
<dbReference type="Pfam" id="PF13560">
    <property type="entry name" value="HTH_31"/>
    <property type="match status" value="1"/>
</dbReference>
<keyword evidence="3" id="KW-1185">Reference proteome</keyword>
<organism evidence="2 3">
    <name type="scientific">Williamsia deligens</name>
    <dbReference type="NCBI Taxonomy" id="321325"/>
    <lineage>
        <taxon>Bacteria</taxon>
        <taxon>Bacillati</taxon>
        <taxon>Actinomycetota</taxon>
        <taxon>Actinomycetes</taxon>
        <taxon>Mycobacteriales</taxon>
        <taxon>Nocardiaceae</taxon>
        <taxon>Williamsia</taxon>
    </lineage>
</organism>
<evidence type="ECO:0000259" key="1">
    <source>
        <dbReference type="PROSITE" id="PS50943"/>
    </source>
</evidence>
<comment type="caution">
    <text evidence="2">The sequence shown here is derived from an EMBL/GenBank/DDBJ whole genome shotgun (WGS) entry which is preliminary data.</text>
</comment>
<feature type="domain" description="HTH cro/C1-type" evidence="1">
    <location>
        <begin position="34"/>
        <end position="81"/>
    </location>
</feature>
<sequence>MDKDSLADFLRHRRAAMTPEDVGLERTARRRTPGLRREEVARLASMSVDYYTRLEQGRGPQPSMQMLAAITRALRLSRRERDHLHRLAGHVPPPDDGSGDHVSSALRRVLDHLDTPAMVTNDLGYILAQNHAAMALIGDESRFATDDPRRSRFHRWFLDPQARTIHPEEDCDEYSRAYVAILRAATGRRPRDPHLTALVHTLRTGSPEFARLWECHDVSWRPRSHRKTFRHPEVGALKLDCEELAADGGAQILLLYTAVPGSASADSLRLLESAPRPTTVDRELD</sequence>
<dbReference type="EMBL" id="JBHTIL010000001">
    <property type="protein sequence ID" value="MFD0926811.1"/>
    <property type="molecule type" value="Genomic_DNA"/>
</dbReference>
<dbReference type="Pfam" id="PF17765">
    <property type="entry name" value="MLTR_LBD"/>
    <property type="match status" value="1"/>
</dbReference>
<dbReference type="PROSITE" id="PS50943">
    <property type="entry name" value="HTH_CROC1"/>
    <property type="match status" value="1"/>
</dbReference>
<dbReference type="PANTHER" id="PTHR35010">
    <property type="entry name" value="BLL4672 PROTEIN-RELATED"/>
    <property type="match status" value="1"/>
</dbReference>
<accession>A0ABW3G7Y1</accession>
<dbReference type="InterPro" id="IPR041413">
    <property type="entry name" value="MLTR_LBD"/>
</dbReference>
<evidence type="ECO:0000313" key="3">
    <source>
        <dbReference type="Proteomes" id="UP001597068"/>
    </source>
</evidence>
<name>A0ABW3G7Y1_9NOCA</name>
<dbReference type="CDD" id="cd00093">
    <property type="entry name" value="HTH_XRE"/>
    <property type="match status" value="1"/>
</dbReference>
<evidence type="ECO:0000313" key="2">
    <source>
        <dbReference type="EMBL" id="MFD0926811.1"/>
    </source>
</evidence>
<dbReference type="SUPFAM" id="SSF47413">
    <property type="entry name" value="lambda repressor-like DNA-binding domains"/>
    <property type="match status" value="1"/>
</dbReference>
<reference evidence="3" key="1">
    <citation type="journal article" date="2019" name="Int. J. Syst. Evol. Microbiol.">
        <title>The Global Catalogue of Microorganisms (GCM) 10K type strain sequencing project: providing services to taxonomists for standard genome sequencing and annotation.</title>
        <authorList>
            <consortium name="The Broad Institute Genomics Platform"/>
            <consortium name="The Broad Institute Genome Sequencing Center for Infectious Disease"/>
            <person name="Wu L."/>
            <person name="Ma J."/>
        </authorList>
    </citation>
    <scope>NUCLEOTIDE SEQUENCE [LARGE SCALE GENOMIC DNA]</scope>
    <source>
        <strain evidence="3">CCUG 50873</strain>
    </source>
</reference>